<evidence type="ECO:0000259" key="10">
    <source>
        <dbReference type="Pfam" id="PF12704"/>
    </source>
</evidence>
<evidence type="ECO:0000256" key="2">
    <source>
        <dbReference type="ARBA" id="ARBA00022475"/>
    </source>
</evidence>
<accession>A0A4R3KQA1</accession>
<feature type="region of interest" description="Disordered" evidence="7">
    <location>
        <begin position="73"/>
        <end position="95"/>
    </location>
</feature>
<evidence type="ECO:0000256" key="6">
    <source>
        <dbReference type="ARBA" id="ARBA00038076"/>
    </source>
</evidence>
<keyword evidence="5 8" id="KW-0472">Membrane</keyword>
<keyword evidence="12" id="KW-1185">Reference proteome</keyword>
<feature type="domain" description="MacB-like periplasmic core" evidence="10">
    <location>
        <begin position="26"/>
        <end position="237"/>
    </location>
</feature>
<dbReference type="EMBL" id="SMAD01000008">
    <property type="protein sequence ID" value="TCS86327.1"/>
    <property type="molecule type" value="Genomic_DNA"/>
</dbReference>
<evidence type="ECO:0000256" key="7">
    <source>
        <dbReference type="SAM" id="MobiDB-lite"/>
    </source>
</evidence>
<dbReference type="PANTHER" id="PTHR30572:SF4">
    <property type="entry name" value="ABC TRANSPORTER PERMEASE YTRF"/>
    <property type="match status" value="1"/>
</dbReference>
<dbReference type="OrthoDB" id="9770036at2"/>
<evidence type="ECO:0000259" key="9">
    <source>
        <dbReference type="Pfam" id="PF02687"/>
    </source>
</evidence>
<organism evidence="11 12">
    <name type="scientific">Anseongella ginsenosidimutans</name>
    <dbReference type="NCBI Taxonomy" id="496056"/>
    <lineage>
        <taxon>Bacteria</taxon>
        <taxon>Pseudomonadati</taxon>
        <taxon>Bacteroidota</taxon>
        <taxon>Sphingobacteriia</taxon>
        <taxon>Sphingobacteriales</taxon>
        <taxon>Sphingobacteriaceae</taxon>
        <taxon>Anseongella</taxon>
    </lineage>
</organism>
<feature type="domain" description="ABC3 transporter permease C-terminal" evidence="9">
    <location>
        <begin position="333"/>
        <end position="445"/>
    </location>
</feature>
<feature type="transmembrane region" description="Helical" evidence="8">
    <location>
        <begin position="326"/>
        <end position="349"/>
    </location>
</feature>
<gene>
    <name evidence="11" type="ORF">EDD80_108120</name>
</gene>
<dbReference type="Pfam" id="PF12704">
    <property type="entry name" value="MacB_PCD"/>
    <property type="match status" value="1"/>
</dbReference>
<dbReference type="Proteomes" id="UP000295807">
    <property type="component" value="Unassembled WGS sequence"/>
</dbReference>
<keyword evidence="4 8" id="KW-1133">Transmembrane helix</keyword>
<dbReference type="Pfam" id="PF02687">
    <property type="entry name" value="FtsX"/>
    <property type="match status" value="1"/>
</dbReference>
<reference evidence="11 12" key="1">
    <citation type="submission" date="2019-03" db="EMBL/GenBank/DDBJ databases">
        <title>Genomic Encyclopedia of Type Strains, Phase IV (KMG-IV): sequencing the most valuable type-strain genomes for metagenomic binning, comparative biology and taxonomic classification.</title>
        <authorList>
            <person name="Goeker M."/>
        </authorList>
    </citation>
    <scope>NUCLEOTIDE SEQUENCE [LARGE SCALE GENOMIC DNA]</scope>
    <source>
        <strain evidence="11 12">DSM 21100</strain>
    </source>
</reference>
<feature type="transmembrane region" description="Helical" evidence="8">
    <location>
        <begin position="382"/>
        <end position="401"/>
    </location>
</feature>
<dbReference type="GO" id="GO:0022857">
    <property type="term" value="F:transmembrane transporter activity"/>
    <property type="evidence" value="ECO:0007669"/>
    <property type="project" value="TreeGrafter"/>
</dbReference>
<dbReference type="RefSeq" id="WP_132129728.1">
    <property type="nucleotide sequence ID" value="NZ_CP042432.1"/>
</dbReference>
<feature type="transmembrane region" description="Helical" evidence="8">
    <location>
        <begin position="25"/>
        <end position="46"/>
    </location>
</feature>
<protein>
    <submittedName>
        <fullName evidence="11">Putative ABC transport system permease protein</fullName>
    </submittedName>
</protein>
<comment type="similarity">
    <text evidence="6">Belongs to the ABC-4 integral membrane protein family.</text>
</comment>
<comment type="caution">
    <text evidence="11">The sequence shown here is derived from an EMBL/GenBank/DDBJ whole genome shotgun (WGS) entry which is preliminary data.</text>
</comment>
<evidence type="ECO:0000256" key="3">
    <source>
        <dbReference type="ARBA" id="ARBA00022692"/>
    </source>
</evidence>
<evidence type="ECO:0000256" key="1">
    <source>
        <dbReference type="ARBA" id="ARBA00004651"/>
    </source>
</evidence>
<name>A0A4R3KQA1_9SPHI</name>
<proteinExistence type="inferred from homology"/>
<dbReference type="InterPro" id="IPR025857">
    <property type="entry name" value="MacB_PCD"/>
</dbReference>
<evidence type="ECO:0000313" key="12">
    <source>
        <dbReference type="Proteomes" id="UP000295807"/>
    </source>
</evidence>
<dbReference type="GO" id="GO:0005886">
    <property type="term" value="C:plasma membrane"/>
    <property type="evidence" value="ECO:0007669"/>
    <property type="project" value="UniProtKB-SubCell"/>
</dbReference>
<dbReference type="InterPro" id="IPR003838">
    <property type="entry name" value="ABC3_permease_C"/>
</dbReference>
<feature type="transmembrane region" description="Helical" evidence="8">
    <location>
        <begin position="413"/>
        <end position="435"/>
    </location>
</feature>
<dbReference type="InterPro" id="IPR050250">
    <property type="entry name" value="Macrolide_Exporter_MacB"/>
</dbReference>
<dbReference type="PANTHER" id="PTHR30572">
    <property type="entry name" value="MEMBRANE COMPONENT OF TRANSPORTER-RELATED"/>
    <property type="match status" value="1"/>
</dbReference>
<comment type="subcellular location">
    <subcellularLocation>
        <location evidence="1">Cell membrane</location>
        <topology evidence="1">Multi-pass membrane protein</topology>
    </subcellularLocation>
</comment>
<evidence type="ECO:0000256" key="5">
    <source>
        <dbReference type="ARBA" id="ARBA00023136"/>
    </source>
</evidence>
<evidence type="ECO:0000256" key="8">
    <source>
        <dbReference type="SAM" id="Phobius"/>
    </source>
</evidence>
<sequence length="453" mass="49388">MLNSVRISNNISIALEAIAANKTRALLTGLGIMFGVAAVITMLAIGNGAKYEILSQSKLIGANNIIIKPVVEEQNSEEEESTEKASGPKKFSPGLTFEDAESIDEIVPTVIRVSPMIQVNTELITGSKIGSGKLIGVDNDYFDIMNLKVERGNYFSSEQLEKGYSVCIIGKTVEKKLFEGEDPIGKNVKVKDKWMRVIGVVEEKFVSEEAEADLGIRNYNNDVYIPLKTYLLRFENRSRLKVEGGPDFSGGGMIIISRNDDGSQPKNLKTEHQLDELIVQVNEPENLIVSAKVIRRLLTRRHNDNEDFELSIPQQLIQQQQKTKDIFNVVLGVIAGISLLVGGIGIMNIMMASVTERTKEIGIRRSIGATGKDISLQFMSEAIIISLCGGILGIILGVVGAEVVNRIADIRTITSGTSILVSFGVSVSIGLIFGISPAKRAAAQHPIEALRYE</sequence>
<evidence type="ECO:0000256" key="4">
    <source>
        <dbReference type="ARBA" id="ARBA00022989"/>
    </source>
</evidence>
<keyword evidence="3 8" id="KW-0812">Transmembrane</keyword>
<evidence type="ECO:0000313" key="11">
    <source>
        <dbReference type="EMBL" id="TCS86327.1"/>
    </source>
</evidence>
<dbReference type="AlphaFoldDB" id="A0A4R3KQA1"/>
<keyword evidence="2" id="KW-1003">Cell membrane</keyword>